<dbReference type="Proteomes" id="UP000479000">
    <property type="component" value="Unassembled WGS sequence"/>
</dbReference>
<gene>
    <name evidence="2" type="ORF">NTEN_LOCUS276</name>
</gene>
<sequence>MKQSEIDELKDTELLKLDIIRGMMRTNILERVRALIPVLGKLLAMHLEYTGLSSSGSDLEHASAVITTISSVAKVHQDSVMPILSLACQCRLKWINQYSEIDRPSARLLTKFIHPISKEAPDKHFQRGWRSTTLTSDFCMTRIETLLNFVHCPIEIFKIGLNFVVRFSFRELLEQYAGVSYCDPVFCRYILVPLAQKHDVKYKKIVWSELAYILRLIRSSPSEVNMEHYLTPTEMDSNMLMTYLRAVATGQLIALKEGSKLQPMNRLVSDAHDERAAPK</sequence>
<dbReference type="InterPro" id="IPR057989">
    <property type="entry name" value="TPR_RPAP1/MINIYO-like"/>
</dbReference>
<dbReference type="EMBL" id="CADCXU010000377">
    <property type="protein sequence ID" value="CAA9993298.1"/>
    <property type="molecule type" value="Genomic_DNA"/>
</dbReference>
<keyword evidence="3" id="KW-1185">Reference proteome</keyword>
<proteinExistence type="predicted"/>
<dbReference type="PANTHER" id="PTHR21483">
    <property type="entry name" value="RNA POLYMERASE II-ASSOCIATED PROTEIN 1"/>
    <property type="match status" value="1"/>
</dbReference>
<reference evidence="2 3" key="1">
    <citation type="submission" date="2020-02" db="EMBL/GenBank/DDBJ databases">
        <authorList>
            <person name="Ferguson B K."/>
        </authorList>
    </citation>
    <scope>NUCLEOTIDE SEQUENCE [LARGE SCALE GENOMIC DNA]</scope>
</reference>
<evidence type="ECO:0000313" key="2">
    <source>
        <dbReference type="EMBL" id="CAA9993298.1"/>
    </source>
</evidence>
<dbReference type="PANTHER" id="PTHR21483:SF18">
    <property type="entry name" value="RNA POLYMERASE II-ASSOCIATED PROTEIN 1"/>
    <property type="match status" value="1"/>
</dbReference>
<dbReference type="InterPro" id="IPR039913">
    <property type="entry name" value="RPAP1/Rba50"/>
</dbReference>
<organism evidence="2 3">
    <name type="scientific">Nesidiocoris tenuis</name>
    <dbReference type="NCBI Taxonomy" id="355587"/>
    <lineage>
        <taxon>Eukaryota</taxon>
        <taxon>Metazoa</taxon>
        <taxon>Ecdysozoa</taxon>
        <taxon>Arthropoda</taxon>
        <taxon>Hexapoda</taxon>
        <taxon>Insecta</taxon>
        <taxon>Pterygota</taxon>
        <taxon>Neoptera</taxon>
        <taxon>Paraneoptera</taxon>
        <taxon>Hemiptera</taxon>
        <taxon>Heteroptera</taxon>
        <taxon>Panheteroptera</taxon>
        <taxon>Cimicomorpha</taxon>
        <taxon>Miridae</taxon>
        <taxon>Dicyphina</taxon>
        <taxon>Nesidiocoris</taxon>
    </lineage>
</organism>
<evidence type="ECO:0000313" key="3">
    <source>
        <dbReference type="Proteomes" id="UP000479000"/>
    </source>
</evidence>
<dbReference type="AlphaFoldDB" id="A0A6H5FUJ0"/>
<evidence type="ECO:0000259" key="1">
    <source>
        <dbReference type="Pfam" id="PF25766"/>
    </source>
</evidence>
<name>A0A6H5FUJ0_9HEMI</name>
<protein>
    <recommendedName>
        <fullName evidence="1">RPAP1/MINIYO-like TPR repeats domain-containing protein</fullName>
    </recommendedName>
</protein>
<dbReference type="OrthoDB" id="348201at2759"/>
<dbReference type="Pfam" id="PF25766">
    <property type="entry name" value="TPR_RPAP1"/>
    <property type="match status" value="1"/>
</dbReference>
<feature type="domain" description="RPAP1/MINIYO-like TPR repeats" evidence="1">
    <location>
        <begin position="169"/>
        <end position="252"/>
    </location>
</feature>
<accession>A0A6H5FUJ0</accession>
<dbReference type="GO" id="GO:0006366">
    <property type="term" value="P:transcription by RNA polymerase II"/>
    <property type="evidence" value="ECO:0007669"/>
    <property type="project" value="InterPro"/>
</dbReference>